<reference evidence="15" key="3">
    <citation type="journal article" date="2018" name="Biotechnol. Bioeng.">
        <title>A reference genome of the Chinese hamster based on a hybrid assembly strategy.</title>
        <authorList>
            <person name="Rupp O."/>
            <person name="MacDonald M.L."/>
            <person name="Li S."/>
            <person name="Dhiman H."/>
            <person name="Polson S."/>
            <person name="Griep S."/>
            <person name="Heffner K."/>
            <person name="Hernandez I."/>
            <person name="Brinkrolf K."/>
            <person name="Jadhav V."/>
            <person name="Samoudi M."/>
            <person name="Hao H."/>
            <person name="Kingham B."/>
            <person name="Goesmann A."/>
            <person name="Betenbaugh M.J."/>
            <person name="Lewis N.E."/>
            <person name="Borth N."/>
            <person name="Lee K.H."/>
        </authorList>
    </citation>
    <scope>NUCLEOTIDE SEQUENCE [LARGE SCALE GENOMIC DNA]</scope>
    <source>
        <strain evidence="15">17A/GY</strain>
    </source>
</reference>
<dbReference type="GO" id="GO:0032714">
    <property type="term" value="P:negative regulation of interleukin-5 production"/>
    <property type="evidence" value="ECO:0007669"/>
    <property type="project" value="Ensembl"/>
</dbReference>
<dbReference type="CDD" id="cd00633">
    <property type="entry name" value="Secretoglobin"/>
    <property type="match status" value="1"/>
</dbReference>
<dbReference type="GO" id="GO:0032696">
    <property type="term" value="P:negative regulation of interleukin-13 production"/>
    <property type="evidence" value="ECO:0007669"/>
    <property type="project" value="Ensembl"/>
</dbReference>
<evidence type="ECO:0000256" key="1">
    <source>
        <dbReference type="ARBA" id="ARBA00004613"/>
    </source>
</evidence>
<dbReference type="GO" id="GO:0019834">
    <property type="term" value="F:phospholipase A2 inhibitor activity"/>
    <property type="evidence" value="ECO:0007669"/>
    <property type="project" value="UniProtKB-KW"/>
</dbReference>
<evidence type="ECO:0000313" key="14">
    <source>
        <dbReference type="Proteomes" id="UP000030759"/>
    </source>
</evidence>
<keyword evidence="5 11" id="KW-0732">Signal</keyword>
<evidence type="ECO:0000313" key="15">
    <source>
        <dbReference type="Proteomes" id="UP001108280"/>
    </source>
</evidence>
<evidence type="ECO:0000256" key="9">
    <source>
        <dbReference type="ARBA" id="ARBA00047071"/>
    </source>
</evidence>
<evidence type="ECO:0000256" key="3">
    <source>
        <dbReference type="ARBA" id="ARBA00020696"/>
    </source>
</evidence>
<dbReference type="EMBL" id="KE673049">
    <property type="protein sequence ID" value="ERE78510.1"/>
    <property type="molecule type" value="Genomic_DNA"/>
</dbReference>
<evidence type="ECO:0000313" key="13">
    <source>
        <dbReference type="Ensembl" id="ENSCGRP00001017924.1"/>
    </source>
</evidence>
<dbReference type="PANTHER" id="PTHR10136">
    <property type="entry name" value="SECRETOGLOBIN FAMILY 1 MEMBER"/>
    <property type="match status" value="1"/>
</dbReference>
<organism evidence="12 14">
    <name type="scientific">Cricetulus griseus</name>
    <name type="common">Chinese hamster</name>
    <name type="synonym">Cricetulus barabensis griseus</name>
    <dbReference type="NCBI Taxonomy" id="10029"/>
    <lineage>
        <taxon>Eukaryota</taxon>
        <taxon>Metazoa</taxon>
        <taxon>Chordata</taxon>
        <taxon>Craniata</taxon>
        <taxon>Vertebrata</taxon>
        <taxon>Euteleostomi</taxon>
        <taxon>Mammalia</taxon>
        <taxon>Eutheria</taxon>
        <taxon>Euarchontoglires</taxon>
        <taxon>Glires</taxon>
        <taxon>Rodentia</taxon>
        <taxon>Myomorpha</taxon>
        <taxon>Muroidea</taxon>
        <taxon>Cricetidae</taxon>
        <taxon>Cricetinae</taxon>
        <taxon>Cricetulus</taxon>
    </lineage>
</organism>
<dbReference type="GO" id="GO:0032689">
    <property type="term" value="P:negative regulation of type II interferon production"/>
    <property type="evidence" value="ECO:0007669"/>
    <property type="project" value="Ensembl"/>
</dbReference>
<dbReference type="Gene3D" id="1.10.210.10">
    <property type="entry name" value="Secretoglobin"/>
    <property type="match status" value="1"/>
</dbReference>
<dbReference type="InterPro" id="IPR000329">
    <property type="entry name" value="Uteroglobin"/>
</dbReference>
<dbReference type="InterPro" id="IPR035960">
    <property type="entry name" value="Secretoglobin_sf"/>
</dbReference>
<dbReference type="GO" id="GO:0032713">
    <property type="term" value="P:negative regulation of interleukin-4 production"/>
    <property type="evidence" value="ECO:0007669"/>
    <property type="project" value="Ensembl"/>
</dbReference>
<evidence type="ECO:0000313" key="16">
    <source>
        <dbReference type="RefSeq" id="XP_027264112.1"/>
    </source>
</evidence>
<dbReference type="Pfam" id="PF01099">
    <property type="entry name" value="Uteroglobin"/>
    <property type="match status" value="1"/>
</dbReference>
<dbReference type="OMA" id="MKIAITI"/>
<evidence type="ECO:0000313" key="12">
    <source>
        <dbReference type="EMBL" id="ERE78510.1"/>
    </source>
</evidence>
<comment type="similarity">
    <text evidence="2">Belongs to the secretoglobin family.</text>
</comment>
<dbReference type="GO" id="GO:0007165">
    <property type="term" value="P:signal transduction"/>
    <property type="evidence" value="ECO:0007669"/>
    <property type="project" value="InterPro"/>
</dbReference>
<comment type="function">
    <text evidence="10">Binds phosphatidylcholine, phosphatidylinositol, polychlorinated biphenyls (PCB) and weakly progesterone, potent inhibitor of phospholipase A2.</text>
</comment>
<evidence type="ECO:0000256" key="11">
    <source>
        <dbReference type="SAM" id="SignalP"/>
    </source>
</evidence>
<dbReference type="GO" id="GO:0042130">
    <property type="term" value="P:negative regulation of T cell proliferation"/>
    <property type="evidence" value="ECO:0007669"/>
    <property type="project" value="Ensembl"/>
</dbReference>
<evidence type="ECO:0000256" key="7">
    <source>
        <dbReference type="ARBA" id="ARBA00023157"/>
    </source>
</evidence>
<dbReference type="Ensembl" id="ENSCGRT00001022168.1">
    <property type="protein sequence ID" value="ENSCGRP00001017924.1"/>
    <property type="gene ID" value="ENSCGRG00001017835.1"/>
</dbReference>
<dbReference type="GO" id="GO:0042098">
    <property type="term" value="P:T cell proliferation"/>
    <property type="evidence" value="ECO:0007669"/>
    <property type="project" value="Ensembl"/>
</dbReference>
<dbReference type="GO" id="GO:0000122">
    <property type="term" value="P:negative regulation of transcription by RNA polymerase II"/>
    <property type="evidence" value="ECO:0007669"/>
    <property type="project" value="Ensembl"/>
</dbReference>
<evidence type="ECO:0000256" key="10">
    <source>
        <dbReference type="ARBA" id="ARBA00055802"/>
    </source>
</evidence>
<dbReference type="SUPFAM" id="SSF48201">
    <property type="entry name" value="Uteroglobin-like"/>
    <property type="match status" value="1"/>
</dbReference>
<keyword evidence="15" id="KW-1185">Reference proteome</keyword>
<dbReference type="PRINTS" id="PR00486">
    <property type="entry name" value="UTEROGLOBIN"/>
</dbReference>
<dbReference type="SMART" id="SM00096">
    <property type="entry name" value="UTG"/>
    <property type="match status" value="1"/>
</dbReference>
<feature type="chain" id="PRO_5044538383" description="Uteroglobin" evidence="11">
    <location>
        <begin position="20"/>
        <end position="96"/>
    </location>
</feature>
<reference evidence="14" key="1">
    <citation type="journal article" date="2013" name="Nat. Biotechnol.">
        <title>Chinese hamster genome sequenced from sorted chromosomes.</title>
        <authorList>
            <person name="Brinkrolf K."/>
            <person name="Rupp O."/>
            <person name="Laux H."/>
            <person name="Kollin F."/>
            <person name="Ernst W."/>
            <person name="Linke B."/>
            <person name="Kofler R."/>
            <person name="Romand S."/>
            <person name="Hesse F."/>
            <person name="Budach W.E."/>
            <person name="Galosy S."/>
            <person name="Muller D."/>
            <person name="Noll T."/>
            <person name="Wienberg J."/>
            <person name="Jostock T."/>
            <person name="Leonard M."/>
            <person name="Grillari J."/>
            <person name="Tauch A."/>
            <person name="Goesmann A."/>
            <person name="Helk B."/>
            <person name="Mott J.E."/>
            <person name="Puhler A."/>
            <person name="Borth N."/>
        </authorList>
    </citation>
    <scope>NUCLEOTIDE SEQUENCE [LARGE SCALE GENOMIC DNA]</scope>
    <source>
        <strain evidence="14">17A/GY</strain>
    </source>
</reference>
<evidence type="ECO:0000256" key="6">
    <source>
        <dbReference type="ARBA" id="ARBA00023005"/>
    </source>
</evidence>
<dbReference type="GO" id="GO:0005737">
    <property type="term" value="C:cytoplasm"/>
    <property type="evidence" value="ECO:0007669"/>
    <property type="project" value="Ensembl"/>
</dbReference>
<keyword evidence="6" id="KW-0593">Phospholipase A2 inhibitor</keyword>
<reference evidence="13" key="6">
    <citation type="submission" date="2025-05" db="UniProtKB">
        <authorList>
            <consortium name="Ensembl"/>
        </authorList>
    </citation>
    <scope>IDENTIFICATION</scope>
</reference>
<sequence>MKIAITITVAMLSICCISASSDTCPGFFQVLEFLFMGSESSYEAALKFYNPGSDLQNSGIQLKKLVDTLPQKTRMNIMKLSEIILTSPLCNQDLSV</sequence>
<dbReference type="GO" id="GO:0050727">
    <property type="term" value="P:regulation of inflammatory response"/>
    <property type="evidence" value="ECO:0007669"/>
    <property type="project" value="Ensembl"/>
</dbReference>
<dbReference type="PROSITE" id="PS51311">
    <property type="entry name" value="SCGB"/>
    <property type="match status" value="1"/>
</dbReference>
<dbReference type="Proteomes" id="UP000694386">
    <property type="component" value="Unplaced"/>
</dbReference>
<dbReference type="RefSeq" id="XP_027264112.1">
    <property type="nucleotide sequence ID" value="XM_027408311.2"/>
</dbReference>
<reference evidence="15" key="4">
    <citation type="journal article" date="2020" name="Biotechnol. Bioeng.">
        <title>Chromosome-scale scaffolds for the Chinese hamster reference genome assembly to facilitate the study of the CHO epigenome.</title>
        <authorList>
            <person name="Hilliard W."/>
            <person name="MacDonald M."/>
            <person name="Lee K.H."/>
        </authorList>
    </citation>
    <scope>NUCLEOTIDE SEQUENCE [LARGE SCALE GENOMIC DNA]</scope>
    <source>
        <strain evidence="15">17A/GY</strain>
    </source>
</reference>
<evidence type="ECO:0000256" key="4">
    <source>
        <dbReference type="ARBA" id="ARBA00022525"/>
    </source>
</evidence>
<dbReference type="InterPro" id="IPR016126">
    <property type="entry name" value="Secretoglobin"/>
</dbReference>
<dbReference type="GO" id="GO:0043488">
    <property type="term" value="P:regulation of mRNA stability"/>
    <property type="evidence" value="ECO:0007669"/>
    <property type="project" value="Ensembl"/>
</dbReference>
<evidence type="ECO:0000256" key="2">
    <source>
        <dbReference type="ARBA" id="ARBA00008650"/>
    </source>
</evidence>
<reference evidence="12" key="2">
    <citation type="submission" date="2013-03" db="EMBL/GenBank/DDBJ databases">
        <title>Chinese hamster genome sequenced from sorted chromosomes.</title>
        <authorList>
            <person name="Brinkrolf K."/>
            <person name="Rupp O."/>
            <person name="Laux H."/>
            <person name="Kollin F."/>
            <person name="Ernst W."/>
            <person name="Linke B."/>
            <person name="Kofler R."/>
            <person name="Romand S."/>
            <person name="Hesse F."/>
            <person name="Budach W.E."/>
            <person name="Galosy S."/>
            <person name="Muller D."/>
            <person name="Noll T."/>
            <person name="Wienberg J."/>
            <person name="Jostock T."/>
            <person name="Leonard M."/>
            <person name="Grillari J."/>
            <person name="Tauch A."/>
            <person name="Goesmann A."/>
            <person name="Helk B."/>
            <person name="Mott J.E."/>
            <person name="Puehler A."/>
            <person name="Borth N."/>
        </authorList>
    </citation>
    <scope>NUCLEOTIDE SEQUENCE</scope>
    <source>
        <strain evidence="12">17A/GY</strain>
    </source>
</reference>
<dbReference type="CTD" id="7356"/>
<reference evidence="16" key="5">
    <citation type="submission" date="2025-04" db="UniProtKB">
        <authorList>
            <consortium name="RefSeq"/>
        </authorList>
    </citation>
    <scope>IDENTIFICATION</scope>
    <source>
        <strain evidence="16">17A/GY</strain>
        <tissue evidence="16">Liver</tissue>
    </source>
</reference>
<dbReference type="PANTHER" id="PTHR10136:SF6">
    <property type="entry name" value="UTEROGLOBIN"/>
    <property type="match status" value="1"/>
</dbReference>
<proteinExistence type="inferred from homology"/>
<dbReference type="GeneID" id="100754147"/>
<keyword evidence="4" id="KW-0964">Secreted</keyword>
<dbReference type="Proteomes" id="UP000030759">
    <property type="component" value="Unassembled WGS sequence"/>
</dbReference>
<dbReference type="Proteomes" id="UP001108280">
    <property type="component" value="Chromosome 3"/>
</dbReference>
<evidence type="ECO:0000256" key="5">
    <source>
        <dbReference type="ARBA" id="ARBA00022729"/>
    </source>
</evidence>
<protein>
    <recommendedName>
        <fullName evidence="3">Uteroglobin</fullName>
    </recommendedName>
    <alternativeName>
        <fullName evidence="8">Secretoglobin family 1A member 1</fullName>
    </alternativeName>
</protein>
<dbReference type="OrthoDB" id="9585556at2759"/>
<name>A0A061IBM0_CRIGR</name>
<gene>
    <name evidence="13 16" type="primary">Scgb1a1</name>
    <name evidence="12" type="ORF">H671_3g10299</name>
</gene>
<keyword evidence="7" id="KW-1015">Disulfide bond</keyword>
<dbReference type="RefSeq" id="XP_003508790.1">
    <property type="nucleotide sequence ID" value="XM_003508742.4"/>
</dbReference>
<comment type="subunit">
    <text evidence="9">Antiparallel homodimer; disulfide-linked. Interaction with LMBR1L is controversial.</text>
</comment>
<dbReference type="InterPro" id="IPR043215">
    <property type="entry name" value="Secretoglobin_1C-like"/>
</dbReference>
<comment type="subcellular location">
    <subcellularLocation>
        <location evidence="1">Secreted</location>
    </subcellularLocation>
</comment>
<dbReference type="GO" id="GO:0005615">
    <property type="term" value="C:extracellular space"/>
    <property type="evidence" value="ECO:0007669"/>
    <property type="project" value="Ensembl"/>
</dbReference>
<accession>A0A061IBM0</accession>
<dbReference type="AlphaFoldDB" id="A0A061IBM0"/>
<dbReference type="KEGG" id="cge:100754147"/>
<evidence type="ECO:0000256" key="8">
    <source>
        <dbReference type="ARBA" id="ARBA00031712"/>
    </source>
</evidence>
<dbReference type="FunFam" id="1.10.210.10:FF:000001">
    <property type="entry name" value="Uteroglobin"/>
    <property type="match status" value="1"/>
</dbReference>
<feature type="signal peptide" evidence="11">
    <location>
        <begin position="1"/>
        <end position="19"/>
    </location>
</feature>